<dbReference type="SUPFAM" id="SSF47616">
    <property type="entry name" value="GST C-terminal domain-like"/>
    <property type="match status" value="1"/>
</dbReference>
<dbReference type="Gene3D" id="1.20.1050.10">
    <property type="match status" value="1"/>
</dbReference>
<dbReference type="GO" id="GO:0005737">
    <property type="term" value="C:cytoplasm"/>
    <property type="evidence" value="ECO:0007669"/>
    <property type="project" value="TreeGrafter"/>
</dbReference>
<evidence type="ECO:0000313" key="6">
    <source>
        <dbReference type="Proteomes" id="UP000198287"/>
    </source>
</evidence>
<dbReference type="InterPro" id="IPR050931">
    <property type="entry name" value="Mito_Protein_Transport_Metaxin"/>
</dbReference>
<dbReference type="InterPro" id="IPR036282">
    <property type="entry name" value="Glutathione-S-Trfase_C_sf"/>
</dbReference>
<dbReference type="CDD" id="cd03193">
    <property type="entry name" value="GST_C_Metaxin"/>
    <property type="match status" value="1"/>
</dbReference>
<dbReference type="Pfam" id="PF17172">
    <property type="entry name" value="GST_N_4"/>
    <property type="match status" value="1"/>
</dbReference>
<dbReference type="OMA" id="CFPDWED"/>
<dbReference type="CDD" id="cd03080">
    <property type="entry name" value="GST_N_Metaxin_like"/>
    <property type="match status" value="1"/>
</dbReference>
<feature type="compositionally biased region" description="Basic and acidic residues" evidence="2">
    <location>
        <begin position="330"/>
        <end position="368"/>
    </location>
</feature>
<dbReference type="OrthoDB" id="5809458at2759"/>
<name>A0A226EJF1_FOLCA</name>
<dbReference type="PANTHER" id="PTHR12289">
    <property type="entry name" value="METAXIN RELATED"/>
    <property type="match status" value="1"/>
</dbReference>
<feature type="compositionally biased region" description="Basic and acidic residues" evidence="2">
    <location>
        <begin position="1"/>
        <end position="50"/>
    </location>
</feature>
<dbReference type="InterPro" id="IPR026928">
    <property type="entry name" value="FAX/IsoI-like"/>
</dbReference>
<dbReference type="Pfam" id="PF17171">
    <property type="entry name" value="GST_C_6"/>
    <property type="match status" value="1"/>
</dbReference>
<keyword evidence="6" id="KW-1185">Reference proteome</keyword>
<evidence type="ECO:0000259" key="4">
    <source>
        <dbReference type="Pfam" id="PF17172"/>
    </source>
</evidence>
<feature type="region of interest" description="Disordered" evidence="2">
    <location>
        <begin position="321"/>
        <end position="368"/>
    </location>
</feature>
<comment type="similarity">
    <text evidence="1">Belongs to the FAX family.</text>
</comment>
<accession>A0A226EJF1</accession>
<evidence type="ECO:0000313" key="5">
    <source>
        <dbReference type="EMBL" id="OXA57825.1"/>
    </source>
</evidence>
<dbReference type="SFLD" id="SFLDG01180">
    <property type="entry name" value="SUF1"/>
    <property type="match status" value="1"/>
</dbReference>
<feature type="domain" description="Thioredoxin-like fold" evidence="4">
    <location>
        <begin position="86"/>
        <end position="180"/>
    </location>
</feature>
<dbReference type="SUPFAM" id="SSF52833">
    <property type="entry name" value="Thioredoxin-like"/>
    <property type="match status" value="1"/>
</dbReference>
<protein>
    <submittedName>
        <fullName evidence="5">Failed axon connections</fullName>
    </submittedName>
</protein>
<dbReference type="EMBL" id="LNIX01000003">
    <property type="protein sequence ID" value="OXA57825.1"/>
    <property type="molecule type" value="Genomic_DNA"/>
</dbReference>
<evidence type="ECO:0000256" key="1">
    <source>
        <dbReference type="ARBA" id="ARBA00006475"/>
    </source>
</evidence>
<evidence type="ECO:0000259" key="3">
    <source>
        <dbReference type="Pfam" id="PF17171"/>
    </source>
</evidence>
<dbReference type="PANTHER" id="PTHR12289:SF41">
    <property type="entry name" value="FAILED AXON CONNECTIONS-RELATED"/>
    <property type="match status" value="1"/>
</dbReference>
<dbReference type="Gene3D" id="3.40.30.10">
    <property type="entry name" value="Glutaredoxin"/>
    <property type="match status" value="1"/>
</dbReference>
<proteinExistence type="inferred from homology"/>
<dbReference type="InterPro" id="IPR040079">
    <property type="entry name" value="Glutathione_S-Trfase"/>
</dbReference>
<dbReference type="SFLD" id="SFLDG01200">
    <property type="entry name" value="SUF1.1"/>
    <property type="match status" value="1"/>
</dbReference>
<reference evidence="5 6" key="1">
    <citation type="submission" date="2015-12" db="EMBL/GenBank/DDBJ databases">
        <title>The genome of Folsomia candida.</title>
        <authorList>
            <person name="Faddeeva A."/>
            <person name="Derks M.F."/>
            <person name="Anvar Y."/>
            <person name="Smit S."/>
            <person name="Van Straalen N."/>
            <person name="Roelofs D."/>
        </authorList>
    </citation>
    <scope>NUCLEOTIDE SEQUENCE [LARGE SCALE GENOMIC DNA]</scope>
    <source>
        <strain evidence="5 6">VU population</strain>
        <tissue evidence="5">Whole body</tissue>
    </source>
</reference>
<dbReference type="InterPro" id="IPR012336">
    <property type="entry name" value="Thioredoxin-like_fold"/>
</dbReference>
<dbReference type="Proteomes" id="UP000198287">
    <property type="component" value="Unassembled WGS sequence"/>
</dbReference>
<dbReference type="InterPro" id="IPR036249">
    <property type="entry name" value="Thioredoxin-like_sf"/>
</dbReference>
<feature type="region of interest" description="Disordered" evidence="2">
    <location>
        <begin position="1"/>
        <end position="62"/>
    </location>
</feature>
<organism evidence="5 6">
    <name type="scientific">Folsomia candida</name>
    <name type="common">Springtail</name>
    <dbReference type="NCBI Taxonomy" id="158441"/>
    <lineage>
        <taxon>Eukaryota</taxon>
        <taxon>Metazoa</taxon>
        <taxon>Ecdysozoa</taxon>
        <taxon>Arthropoda</taxon>
        <taxon>Hexapoda</taxon>
        <taxon>Collembola</taxon>
        <taxon>Entomobryomorpha</taxon>
        <taxon>Isotomoidea</taxon>
        <taxon>Isotomidae</taxon>
        <taxon>Proisotominae</taxon>
        <taxon>Folsomia</taxon>
    </lineage>
</organism>
<comment type="caution">
    <text evidence="5">The sequence shown here is derived from an EMBL/GenBank/DDBJ whole genome shotgun (WGS) entry which is preliminary data.</text>
</comment>
<sequence length="368" mass="41958">MSAEVVEKKPVVGEEIKKEAEGDEAKKVESPEKKKDEKEEKEGKDEKKEVAPPPPPPPRVHKADFEKDVVYLYQFCRTPVLPSLSPYSLKVESFLRLYDIKYENVDHKLRYKSAKGQLPFVELNGEEIADSAVIVQKLSQHFGVDPDGNLRTDEKNVSHALISMIENHLCWVYVYWRSKNPDAMIKGCKLSLQHALGSRIPNGVLNIVFKLTYSRKGVKKVKAHGLGVHSPEEILELGKQDLKVLEDTLGNKDFFFGDKPSNLDIVTFSNLSQIAYVDKCVEYDLRDWMLENCPNLNGFLARMKERCFPDWDTICTSLKMNTHLPEPEPEEKKDEEKEPAKEKEGEKGDEIKAEGEKKEEVKAAEEAK</sequence>
<dbReference type="AlphaFoldDB" id="A0A226EJF1"/>
<feature type="domain" description="Metaxin glutathione S-transferase" evidence="3">
    <location>
        <begin position="238"/>
        <end position="303"/>
    </location>
</feature>
<dbReference type="InterPro" id="IPR033468">
    <property type="entry name" value="Metaxin_GST"/>
</dbReference>
<gene>
    <name evidence="5" type="ORF">Fcan01_08036</name>
</gene>
<dbReference type="SFLD" id="SFLDS00019">
    <property type="entry name" value="Glutathione_Transferase_(cytos"/>
    <property type="match status" value="1"/>
</dbReference>
<evidence type="ECO:0000256" key="2">
    <source>
        <dbReference type="SAM" id="MobiDB-lite"/>
    </source>
</evidence>